<dbReference type="GeneID" id="36574587"/>
<keyword evidence="1" id="KW-1133">Transmembrane helix</keyword>
<keyword evidence="1" id="KW-0472">Membrane</keyword>
<evidence type="ECO:0000256" key="1">
    <source>
        <dbReference type="SAM" id="Phobius"/>
    </source>
</evidence>
<feature type="transmembrane region" description="Helical" evidence="1">
    <location>
        <begin position="45"/>
        <end position="64"/>
    </location>
</feature>
<keyword evidence="1" id="KW-0812">Transmembrane</keyword>
<reference evidence="2 3" key="1">
    <citation type="journal article" date="2018" name="New Phytol.">
        <title>Comparative genomics and transcriptomics depict ericoid mycorrhizal fungi as versatile saprotrophs and plant mutualists.</title>
        <authorList>
            <person name="Martino E."/>
            <person name="Morin E."/>
            <person name="Grelet G.A."/>
            <person name="Kuo A."/>
            <person name="Kohler A."/>
            <person name="Daghino S."/>
            <person name="Barry K.W."/>
            <person name="Cichocki N."/>
            <person name="Clum A."/>
            <person name="Dockter R.B."/>
            <person name="Hainaut M."/>
            <person name="Kuo R.C."/>
            <person name="LaButti K."/>
            <person name="Lindahl B.D."/>
            <person name="Lindquist E.A."/>
            <person name="Lipzen A."/>
            <person name="Khouja H.R."/>
            <person name="Magnuson J."/>
            <person name="Murat C."/>
            <person name="Ohm R.A."/>
            <person name="Singer S.W."/>
            <person name="Spatafora J.W."/>
            <person name="Wang M."/>
            <person name="Veneault-Fourrey C."/>
            <person name="Henrissat B."/>
            <person name="Grigoriev I.V."/>
            <person name="Martin F.M."/>
            <person name="Perotto S."/>
        </authorList>
    </citation>
    <scope>NUCLEOTIDE SEQUENCE [LARGE SCALE GENOMIC DNA]</scope>
    <source>
        <strain evidence="2 3">ATCC 22711</strain>
    </source>
</reference>
<dbReference type="RefSeq" id="XP_024722415.1">
    <property type="nucleotide sequence ID" value="XM_024866506.1"/>
</dbReference>
<gene>
    <name evidence="2" type="ORF">M430DRAFT_34193</name>
</gene>
<keyword evidence="3" id="KW-1185">Reference proteome</keyword>
<proteinExistence type="predicted"/>
<evidence type="ECO:0000313" key="3">
    <source>
        <dbReference type="Proteomes" id="UP000241818"/>
    </source>
</evidence>
<dbReference type="EMBL" id="KZ679009">
    <property type="protein sequence ID" value="PSS22260.1"/>
    <property type="molecule type" value="Genomic_DNA"/>
</dbReference>
<protein>
    <submittedName>
        <fullName evidence="2">Uncharacterized protein</fullName>
    </submittedName>
</protein>
<sequence length="67" mass="7695">MFRFLHEKYFPRIVFGPCHFHHLEENLGSAGICDMLKRLSSDISIVIFLVFINLVSVVILFPSLSSL</sequence>
<accession>A0A2T3B679</accession>
<evidence type="ECO:0000313" key="2">
    <source>
        <dbReference type="EMBL" id="PSS22260.1"/>
    </source>
</evidence>
<dbReference type="Proteomes" id="UP000241818">
    <property type="component" value="Unassembled WGS sequence"/>
</dbReference>
<dbReference type="AlphaFoldDB" id="A0A2T3B679"/>
<dbReference type="InParanoid" id="A0A2T3B679"/>
<name>A0A2T3B679_AMORE</name>
<organism evidence="2 3">
    <name type="scientific">Amorphotheca resinae ATCC 22711</name>
    <dbReference type="NCBI Taxonomy" id="857342"/>
    <lineage>
        <taxon>Eukaryota</taxon>
        <taxon>Fungi</taxon>
        <taxon>Dikarya</taxon>
        <taxon>Ascomycota</taxon>
        <taxon>Pezizomycotina</taxon>
        <taxon>Leotiomycetes</taxon>
        <taxon>Helotiales</taxon>
        <taxon>Amorphothecaceae</taxon>
        <taxon>Amorphotheca</taxon>
    </lineage>
</organism>